<proteinExistence type="predicted"/>
<dbReference type="PANTHER" id="PTHR11586:SF33">
    <property type="entry name" value="AMINOACYL TRNA SYNTHASE COMPLEX-INTERACTING MULTIFUNCTIONAL PROTEIN 1"/>
    <property type="match status" value="1"/>
</dbReference>
<reference evidence="7 8" key="1">
    <citation type="submission" date="2020-04" db="EMBL/GenBank/DDBJ databases">
        <authorList>
            <person name="Alioto T."/>
            <person name="Alioto T."/>
            <person name="Gomez Garrido J."/>
        </authorList>
    </citation>
    <scope>NUCLEOTIDE SEQUENCE [LARGE SCALE GENOMIC DNA]</scope>
</reference>
<keyword evidence="2 3" id="KW-0694">RNA-binding</keyword>
<dbReference type="Gene3D" id="2.40.50.140">
    <property type="entry name" value="Nucleic acid-binding proteins"/>
    <property type="match status" value="1"/>
</dbReference>
<keyword evidence="4" id="KW-0175">Coiled coil</keyword>
<feature type="region of interest" description="Disordered" evidence="5">
    <location>
        <begin position="90"/>
        <end position="153"/>
    </location>
</feature>
<dbReference type="InterPro" id="IPR012340">
    <property type="entry name" value="NA-bd_OB-fold"/>
</dbReference>
<evidence type="ECO:0000313" key="8">
    <source>
        <dbReference type="Proteomes" id="UP000494165"/>
    </source>
</evidence>
<keyword evidence="1 3" id="KW-0820">tRNA-binding</keyword>
<dbReference type="OrthoDB" id="197206at2759"/>
<organism evidence="7 8">
    <name type="scientific">Cloeon dipterum</name>
    <dbReference type="NCBI Taxonomy" id="197152"/>
    <lineage>
        <taxon>Eukaryota</taxon>
        <taxon>Metazoa</taxon>
        <taxon>Ecdysozoa</taxon>
        <taxon>Arthropoda</taxon>
        <taxon>Hexapoda</taxon>
        <taxon>Insecta</taxon>
        <taxon>Pterygota</taxon>
        <taxon>Palaeoptera</taxon>
        <taxon>Ephemeroptera</taxon>
        <taxon>Pisciforma</taxon>
        <taxon>Baetidae</taxon>
        <taxon>Cloeon</taxon>
    </lineage>
</organism>
<gene>
    <name evidence="7" type="ORF">CLODIP_2_CD14267</name>
</gene>
<evidence type="ECO:0000256" key="4">
    <source>
        <dbReference type="SAM" id="Coils"/>
    </source>
</evidence>
<dbReference type="EMBL" id="CADEPI010000009">
    <property type="protein sequence ID" value="CAB3362525.1"/>
    <property type="molecule type" value="Genomic_DNA"/>
</dbReference>
<dbReference type="SUPFAM" id="SSF50249">
    <property type="entry name" value="Nucleic acid-binding proteins"/>
    <property type="match status" value="1"/>
</dbReference>
<evidence type="ECO:0000256" key="1">
    <source>
        <dbReference type="ARBA" id="ARBA00022555"/>
    </source>
</evidence>
<accession>A0A8S1C3E0</accession>
<evidence type="ECO:0000256" key="5">
    <source>
        <dbReference type="SAM" id="MobiDB-lite"/>
    </source>
</evidence>
<evidence type="ECO:0000256" key="3">
    <source>
        <dbReference type="PROSITE-ProRule" id="PRU00209"/>
    </source>
</evidence>
<dbReference type="InterPro" id="IPR051270">
    <property type="entry name" value="Tyrosine-tRNA_ligase_regulator"/>
</dbReference>
<evidence type="ECO:0000259" key="6">
    <source>
        <dbReference type="PROSITE" id="PS50886"/>
    </source>
</evidence>
<dbReference type="Pfam" id="PF01588">
    <property type="entry name" value="tRNA_bind"/>
    <property type="match status" value="1"/>
</dbReference>
<dbReference type="Proteomes" id="UP000494165">
    <property type="component" value="Unassembled WGS sequence"/>
</dbReference>
<dbReference type="PROSITE" id="PS50886">
    <property type="entry name" value="TRBD"/>
    <property type="match status" value="1"/>
</dbReference>
<dbReference type="PANTHER" id="PTHR11586">
    <property type="entry name" value="TRNA-AMINOACYLATION COFACTOR ARC1 FAMILY MEMBER"/>
    <property type="match status" value="1"/>
</dbReference>
<dbReference type="GO" id="GO:0000049">
    <property type="term" value="F:tRNA binding"/>
    <property type="evidence" value="ECO:0007669"/>
    <property type="project" value="UniProtKB-UniRule"/>
</dbReference>
<evidence type="ECO:0000313" key="7">
    <source>
        <dbReference type="EMBL" id="CAB3362525.1"/>
    </source>
</evidence>
<evidence type="ECO:0000256" key="2">
    <source>
        <dbReference type="ARBA" id="ARBA00022884"/>
    </source>
</evidence>
<feature type="domain" description="TRNA-binding" evidence="6">
    <location>
        <begin position="152"/>
        <end position="254"/>
    </location>
</feature>
<sequence>MASPSASVVQLLENRAIAAEGMIAHLLQQIDEIKRHCSNNKENAQAAELEAENLALAKKIEICRKSLIDLEVKNGKKQVPIPTVGNTSILKVEAKDPPAVPKENAQEAKQKPEKKEKGPSNEPNAADKPKAPKKEKAKKPQAPKQPEKADDDVTRLDLRVGLITKAERHPDADSLYLETIDVGTGTPLTVVSGLAGKVPLEDMQNRLVILLCNLKPAKMRGIVSQAMVMCASEPGGKVEVLIPPAGAAPGDRVSLEGEEAGQPDTQLKSKVWEAVAAKLRTRPDLVAGFDGKKLIVPGKGEITTSSLAGVPIK</sequence>
<feature type="compositionally biased region" description="Basic and acidic residues" evidence="5">
    <location>
        <begin position="104"/>
        <end position="134"/>
    </location>
</feature>
<keyword evidence="8" id="KW-1185">Reference proteome</keyword>
<comment type="caution">
    <text evidence="7">The sequence shown here is derived from an EMBL/GenBank/DDBJ whole genome shotgun (WGS) entry which is preliminary data.</text>
</comment>
<protein>
    <recommendedName>
        <fullName evidence="6">tRNA-binding domain-containing protein</fullName>
    </recommendedName>
</protein>
<name>A0A8S1C3E0_9INSE</name>
<dbReference type="InterPro" id="IPR002547">
    <property type="entry name" value="tRNA-bd_dom"/>
</dbReference>
<dbReference type="CDD" id="cd02799">
    <property type="entry name" value="tRNA_bind_EMAP-II_like"/>
    <property type="match status" value="1"/>
</dbReference>
<feature type="coiled-coil region" evidence="4">
    <location>
        <begin position="30"/>
        <end position="59"/>
    </location>
</feature>
<dbReference type="AlphaFoldDB" id="A0A8S1C3E0"/>